<accession>A0A4R2KA26</accession>
<dbReference type="InterPro" id="IPR041916">
    <property type="entry name" value="Anti_sigma_zinc_sf"/>
</dbReference>
<feature type="domain" description="ChrR-like cupin" evidence="1">
    <location>
        <begin position="113"/>
        <end position="205"/>
    </location>
</feature>
<evidence type="ECO:0000313" key="2">
    <source>
        <dbReference type="EMBL" id="TCO69614.1"/>
    </source>
</evidence>
<dbReference type="Gene3D" id="1.10.10.1320">
    <property type="entry name" value="Anti-sigma factor, zinc-finger domain"/>
    <property type="match status" value="1"/>
</dbReference>
<evidence type="ECO:0000313" key="3">
    <source>
        <dbReference type="Proteomes" id="UP000295142"/>
    </source>
</evidence>
<reference evidence="2 3" key="1">
    <citation type="submission" date="2019-03" db="EMBL/GenBank/DDBJ databases">
        <title>Genomic Encyclopedia of Type Strains, Phase IV (KMG-IV): sequencing the most valuable type-strain genomes for metagenomic binning, comparative biology and taxonomic classification.</title>
        <authorList>
            <person name="Goeker M."/>
        </authorList>
    </citation>
    <scope>NUCLEOTIDE SEQUENCE [LARGE SCALE GENOMIC DNA]</scope>
    <source>
        <strain evidence="2 3">DSM 4868</strain>
    </source>
</reference>
<dbReference type="NCBIfam" id="TIGR02451">
    <property type="entry name" value="anti_sig_ChrR"/>
    <property type="match status" value="1"/>
</dbReference>
<dbReference type="SUPFAM" id="SSF51182">
    <property type="entry name" value="RmlC-like cupins"/>
    <property type="match status" value="1"/>
</dbReference>
<dbReference type="EMBL" id="SLWW01000014">
    <property type="protein sequence ID" value="TCO69614.1"/>
    <property type="molecule type" value="Genomic_DNA"/>
</dbReference>
<comment type="caution">
    <text evidence="2">The sequence shown here is derived from an EMBL/GenBank/DDBJ whole genome shotgun (WGS) entry which is preliminary data.</text>
</comment>
<gene>
    <name evidence="2" type="ORF">EV655_11466</name>
</gene>
<dbReference type="InterPro" id="IPR025979">
    <property type="entry name" value="ChrR-like_cupin_dom"/>
</dbReference>
<protein>
    <submittedName>
        <fullName evidence="2">ChrR-like anti-ECFsigma factor</fullName>
    </submittedName>
</protein>
<dbReference type="AlphaFoldDB" id="A0A4R2KA26"/>
<dbReference type="CDD" id="cd20301">
    <property type="entry name" value="cupin_ChrR"/>
    <property type="match status" value="1"/>
</dbReference>
<evidence type="ECO:0000259" key="1">
    <source>
        <dbReference type="Pfam" id="PF12973"/>
    </source>
</evidence>
<sequence length="225" mass="24272">MKKTMTTTIKHHLTDDLLMAYAAGNLPEAFSLVVATHVSLCDECRARLMEYEAVGGAVLDDAPECAMAEDSFAATMRLIDGMPADERIETSAMVRHDGNAVFPQPLRDYVGGDAEAVRWKSLGGRIRQAVLPTSKEASVRLLYIPAGMAMPDHGHKGMELTMVLQGAFEDDEGLYARGDVEVANEEMEHTPVAAPGPDCICLVATDAPLKFSGLLPRIAQPFIGI</sequence>
<organism evidence="2 3">
    <name type="scientific">Rhodovulum euryhalinum</name>
    <dbReference type="NCBI Taxonomy" id="35805"/>
    <lineage>
        <taxon>Bacteria</taxon>
        <taxon>Pseudomonadati</taxon>
        <taxon>Pseudomonadota</taxon>
        <taxon>Alphaproteobacteria</taxon>
        <taxon>Rhodobacterales</taxon>
        <taxon>Paracoccaceae</taxon>
        <taxon>Rhodovulum</taxon>
    </lineage>
</organism>
<dbReference type="Proteomes" id="UP000295142">
    <property type="component" value="Unassembled WGS sequence"/>
</dbReference>
<dbReference type="InterPro" id="IPR012807">
    <property type="entry name" value="Anti-sigma_ChrR"/>
</dbReference>
<dbReference type="Gene3D" id="2.60.120.10">
    <property type="entry name" value="Jelly Rolls"/>
    <property type="match status" value="1"/>
</dbReference>
<dbReference type="InterPro" id="IPR011051">
    <property type="entry name" value="RmlC_Cupin_sf"/>
</dbReference>
<proteinExistence type="predicted"/>
<dbReference type="OrthoDB" id="2988517at2"/>
<dbReference type="InterPro" id="IPR014710">
    <property type="entry name" value="RmlC-like_jellyroll"/>
</dbReference>
<dbReference type="Pfam" id="PF12973">
    <property type="entry name" value="Cupin_7"/>
    <property type="match status" value="1"/>
</dbReference>
<keyword evidence="3" id="KW-1185">Reference proteome</keyword>
<name>A0A4R2KA26_9RHOB</name>